<protein>
    <submittedName>
        <fullName evidence="7">Monooxygenase, FAD-binding protein</fullName>
    </submittedName>
</protein>
<dbReference type="AlphaFoldDB" id="F2J510"/>
<reference evidence="7 8" key="1">
    <citation type="journal article" date="2011" name="J. Bacteriol.">
        <title>Complete genome sequence of Polymorphum gilvum SL003B-26A1T, a crude oil-degrading bacterium from oil-polluted saline soil.</title>
        <authorList>
            <person name="Li S.G."/>
            <person name="Tang Y.Q."/>
            <person name="Nie Y."/>
            <person name="Cai M."/>
            <person name="Wu X.L."/>
        </authorList>
    </citation>
    <scope>NUCLEOTIDE SEQUENCE [LARGE SCALE GENOMIC DNA]</scope>
    <source>
        <strain evidence="8">LMG 25793 / CGMCC 1.9160 / SL003B-26A1</strain>
    </source>
</reference>
<comment type="cofactor">
    <cofactor evidence="1">
        <name>FAD</name>
        <dbReference type="ChEBI" id="CHEBI:57692"/>
    </cofactor>
</comment>
<dbReference type="GO" id="GO:0071949">
    <property type="term" value="F:FAD binding"/>
    <property type="evidence" value="ECO:0007669"/>
    <property type="project" value="InterPro"/>
</dbReference>
<evidence type="ECO:0000256" key="3">
    <source>
        <dbReference type="ARBA" id="ARBA00022827"/>
    </source>
</evidence>
<keyword evidence="8" id="KW-1185">Reference proteome</keyword>
<dbReference type="SUPFAM" id="SSF54373">
    <property type="entry name" value="FAD-linked reductases, C-terminal domain"/>
    <property type="match status" value="1"/>
</dbReference>
<evidence type="ECO:0000256" key="1">
    <source>
        <dbReference type="ARBA" id="ARBA00001974"/>
    </source>
</evidence>
<gene>
    <name evidence="7" type="primary">nah</name>
    <name evidence="7" type="ordered locus">SL003B_1624</name>
</gene>
<dbReference type="eggNOG" id="COG0654">
    <property type="taxonomic scope" value="Bacteria"/>
</dbReference>
<dbReference type="Gene3D" id="3.50.50.60">
    <property type="entry name" value="FAD/NAD(P)-binding domain"/>
    <property type="match status" value="1"/>
</dbReference>
<dbReference type="PRINTS" id="PR00420">
    <property type="entry name" value="RNGMNOXGNASE"/>
</dbReference>
<name>F2J510_POLGS</name>
<proteinExistence type="predicted"/>
<sequence>MDLPVLVCGAGIGGLTAALALARTRCRVVVLERADQLAEVGAGLQLSPNATHVLADLGLLEPVRALACEPEAIRIRSARDGSDLARVPLGATIKARHGAPYLVVHRGDLQRVLADAVHATPAIDLRLGTVLTEVDVGESSVSGRSPAGLRQVSGTGSALIGADGVRSFVRQSVLGGPPARFSGRTAYRATVPADLVPGALLRETGLWLGRNAHLVHYPVRSGKEFNIVALVEEDWNEDDWSAPASRPDLLARFAGWPSEARELLDLPDHWLKWALCAVDAGTPWASGRTALLGDAAHAMLPFAAQGAAMAIEDAAVLANCLAEKGKSVTDALLSYQSRRQARVARVQRTAAENARIYHLGWPVCLARDAVLKRKSPEALLARFDWIYGWRPPRLGNA</sequence>
<dbReference type="InterPro" id="IPR002938">
    <property type="entry name" value="FAD-bd"/>
</dbReference>
<evidence type="ECO:0000256" key="5">
    <source>
        <dbReference type="ARBA" id="ARBA00023033"/>
    </source>
</evidence>
<dbReference type="InterPro" id="IPR036188">
    <property type="entry name" value="FAD/NAD-bd_sf"/>
</dbReference>
<keyword evidence="4" id="KW-0560">Oxidoreductase</keyword>
<dbReference type="PATRIC" id="fig|991905.3.peg.1669"/>
<dbReference type="PANTHER" id="PTHR13789">
    <property type="entry name" value="MONOOXYGENASE"/>
    <property type="match status" value="1"/>
</dbReference>
<dbReference type="EMBL" id="CP002568">
    <property type="protein sequence ID" value="ADZ70052.1"/>
    <property type="molecule type" value="Genomic_DNA"/>
</dbReference>
<dbReference type="KEGG" id="pgv:SL003B_1624"/>
<dbReference type="HOGENOM" id="CLU_009665_19_3_5"/>
<dbReference type="PANTHER" id="PTHR13789:SF318">
    <property type="entry name" value="GERANYLGERANYL DIPHOSPHATE REDUCTASE"/>
    <property type="match status" value="1"/>
</dbReference>
<dbReference type="Proteomes" id="UP000008130">
    <property type="component" value="Chromosome"/>
</dbReference>
<keyword evidence="2" id="KW-0285">Flavoprotein</keyword>
<dbReference type="SUPFAM" id="SSF51905">
    <property type="entry name" value="FAD/NAD(P)-binding domain"/>
    <property type="match status" value="1"/>
</dbReference>
<dbReference type="STRING" id="991905.SL003B_1624"/>
<feature type="domain" description="FAD-binding" evidence="6">
    <location>
        <begin position="3"/>
        <end position="348"/>
    </location>
</feature>
<dbReference type="InterPro" id="IPR050493">
    <property type="entry name" value="FAD-dep_Monooxygenase_BioMet"/>
</dbReference>
<evidence type="ECO:0000259" key="6">
    <source>
        <dbReference type="Pfam" id="PF01494"/>
    </source>
</evidence>
<accession>F2J510</accession>
<keyword evidence="5 7" id="KW-0503">Monooxygenase</keyword>
<dbReference type="GO" id="GO:0004497">
    <property type="term" value="F:monooxygenase activity"/>
    <property type="evidence" value="ECO:0007669"/>
    <property type="project" value="UniProtKB-KW"/>
</dbReference>
<evidence type="ECO:0000313" key="8">
    <source>
        <dbReference type="Proteomes" id="UP000008130"/>
    </source>
</evidence>
<evidence type="ECO:0000256" key="4">
    <source>
        <dbReference type="ARBA" id="ARBA00023002"/>
    </source>
</evidence>
<evidence type="ECO:0000256" key="2">
    <source>
        <dbReference type="ARBA" id="ARBA00022630"/>
    </source>
</evidence>
<evidence type="ECO:0000313" key="7">
    <source>
        <dbReference type="EMBL" id="ADZ70052.1"/>
    </source>
</evidence>
<dbReference type="OrthoDB" id="4230779at2"/>
<keyword evidence="3" id="KW-0274">FAD</keyword>
<dbReference type="Pfam" id="PF01494">
    <property type="entry name" value="FAD_binding_3"/>
    <property type="match status" value="1"/>
</dbReference>
<organism evidence="7 8">
    <name type="scientific">Polymorphum gilvum (strain LMG 25793 / CGMCC 1.9160 / SL003B-26A1)</name>
    <dbReference type="NCBI Taxonomy" id="991905"/>
    <lineage>
        <taxon>Bacteria</taxon>
        <taxon>Pseudomonadati</taxon>
        <taxon>Pseudomonadota</taxon>
        <taxon>Alphaproteobacteria</taxon>
        <taxon>Rhodobacterales</taxon>
        <taxon>Paracoccaceae</taxon>
        <taxon>Polymorphum</taxon>
    </lineage>
</organism>
<dbReference type="RefSeq" id="WP_013652369.1">
    <property type="nucleotide sequence ID" value="NC_015259.1"/>
</dbReference>